<accession>A0A7J6W168</accession>
<keyword evidence="2" id="KW-1185">Reference proteome</keyword>
<sequence>MENHQNRFDHHYLANVCPTQNQSIISKLEEWDFRPMNRRHETSKKAFCSCSHHQSVQPFHNNVKQKWRDWIALAKTSGVLKVTFGRSIKENRKRSSGYTDSNPLTPFLFESHPSQHVL</sequence>
<name>A0A7J6W168_THATH</name>
<reference evidence="1 2" key="1">
    <citation type="submission" date="2020-06" db="EMBL/GenBank/DDBJ databases">
        <title>Transcriptomic and genomic resources for Thalictrum thalictroides and T. hernandezii: Facilitating candidate gene discovery in an emerging model plant lineage.</title>
        <authorList>
            <person name="Arias T."/>
            <person name="Riano-Pachon D.M."/>
            <person name="Di Stilio V.S."/>
        </authorList>
    </citation>
    <scope>NUCLEOTIDE SEQUENCE [LARGE SCALE GENOMIC DNA]</scope>
    <source>
        <strain evidence="2">cv. WT478/WT964</strain>
        <tissue evidence="1">Leaves</tissue>
    </source>
</reference>
<proteinExistence type="predicted"/>
<dbReference type="EMBL" id="JABWDY010024663">
    <property type="protein sequence ID" value="KAF5190065.1"/>
    <property type="molecule type" value="Genomic_DNA"/>
</dbReference>
<evidence type="ECO:0000313" key="1">
    <source>
        <dbReference type="EMBL" id="KAF5190065.1"/>
    </source>
</evidence>
<dbReference type="Proteomes" id="UP000554482">
    <property type="component" value="Unassembled WGS sequence"/>
</dbReference>
<protein>
    <submittedName>
        <fullName evidence="1">Uncharacterized protein</fullName>
    </submittedName>
</protein>
<organism evidence="1 2">
    <name type="scientific">Thalictrum thalictroides</name>
    <name type="common">Rue-anemone</name>
    <name type="synonym">Anemone thalictroides</name>
    <dbReference type="NCBI Taxonomy" id="46969"/>
    <lineage>
        <taxon>Eukaryota</taxon>
        <taxon>Viridiplantae</taxon>
        <taxon>Streptophyta</taxon>
        <taxon>Embryophyta</taxon>
        <taxon>Tracheophyta</taxon>
        <taxon>Spermatophyta</taxon>
        <taxon>Magnoliopsida</taxon>
        <taxon>Ranunculales</taxon>
        <taxon>Ranunculaceae</taxon>
        <taxon>Thalictroideae</taxon>
        <taxon>Thalictrum</taxon>
    </lineage>
</organism>
<dbReference type="AlphaFoldDB" id="A0A7J6W168"/>
<evidence type="ECO:0000313" key="2">
    <source>
        <dbReference type="Proteomes" id="UP000554482"/>
    </source>
</evidence>
<gene>
    <name evidence="1" type="ORF">FRX31_020348</name>
</gene>
<comment type="caution">
    <text evidence="1">The sequence shown here is derived from an EMBL/GenBank/DDBJ whole genome shotgun (WGS) entry which is preliminary data.</text>
</comment>